<evidence type="ECO:0000313" key="2">
    <source>
        <dbReference type="EMBL" id="KIJ62948.1"/>
    </source>
</evidence>
<proteinExistence type="predicted"/>
<dbReference type="Proteomes" id="UP000053820">
    <property type="component" value="Unassembled WGS sequence"/>
</dbReference>
<dbReference type="AlphaFoldDB" id="A0A0C9W749"/>
<sequence>MPKYTPDLFGGWHEVPPTTVHPSQLHYRPSSSTQSQTQQQALTQHNQRANRYATPTPGYLLTYFRIAALRRRNAVDYTHPNGLWQAQQMVAFRHPQYAAAPVGSQGLIGNWGRPDPNDVLRIPVGDVEFPPVGSRRKVDFDCLPRGVPGVQSEGTSMIDILYHKGSTMEGPHDIVLQGLGQEKEKLYISWPGYHPYCHSISTVGKDGRPVTRLELADNVSRAYVNFFHKIDINGSLPCNVGHYNISLHQGRHARDDSFGIQFEQLHLVGIRQTTKGSWVALVDVV</sequence>
<dbReference type="OrthoDB" id="2662268at2759"/>
<accession>A0A0C9W749</accession>
<organism evidence="2 3">
    <name type="scientific">Hydnomerulius pinastri MD-312</name>
    <dbReference type="NCBI Taxonomy" id="994086"/>
    <lineage>
        <taxon>Eukaryota</taxon>
        <taxon>Fungi</taxon>
        <taxon>Dikarya</taxon>
        <taxon>Basidiomycota</taxon>
        <taxon>Agaricomycotina</taxon>
        <taxon>Agaricomycetes</taxon>
        <taxon>Agaricomycetidae</taxon>
        <taxon>Boletales</taxon>
        <taxon>Boletales incertae sedis</taxon>
        <taxon>Leucogyrophana</taxon>
    </lineage>
</organism>
<evidence type="ECO:0000256" key="1">
    <source>
        <dbReference type="SAM" id="MobiDB-lite"/>
    </source>
</evidence>
<dbReference type="EMBL" id="KN839853">
    <property type="protein sequence ID" value="KIJ62948.1"/>
    <property type="molecule type" value="Genomic_DNA"/>
</dbReference>
<reference evidence="2 3" key="1">
    <citation type="submission" date="2014-04" db="EMBL/GenBank/DDBJ databases">
        <title>Evolutionary Origins and Diversification of the Mycorrhizal Mutualists.</title>
        <authorList>
            <consortium name="DOE Joint Genome Institute"/>
            <consortium name="Mycorrhizal Genomics Consortium"/>
            <person name="Kohler A."/>
            <person name="Kuo A."/>
            <person name="Nagy L.G."/>
            <person name="Floudas D."/>
            <person name="Copeland A."/>
            <person name="Barry K.W."/>
            <person name="Cichocki N."/>
            <person name="Veneault-Fourrey C."/>
            <person name="LaButti K."/>
            <person name="Lindquist E.A."/>
            <person name="Lipzen A."/>
            <person name="Lundell T."/>
            <person name="Morin E."/>
            <person name="Murat C."/>
            <person name="Riley R."/>
            <person name="Ohm R."/>
            <person name="Sun H."/>
            <person name="Tunlid A."/>
            <person name="Henrissat B."/>
            <person name="Grigoriev I.V."/>
            <person name="Hibbett D.S."/>
            <person name="Martin F."/>
        </authorList>
    </citation>
    <scope>NUCLEOTIDE SEQUENCE [LARGE SCALE GENOMIC DNA]</scope>
    <source>
        <strain evidence="2 3">MD-312</strain>
    </source>
</reference>
<feature type="region of interest" description="Disordered" evidence="1">
    <location>
        <begin position="1"/>
        <end position="51"/>
    </location>
</feature>
<evidence type="ECO:0000313" key="3">
    <source>
        <dbReference type="Proteomes" id="UP000053820"/>
    </source>
</evidence>
<gene>
    <name evidence="2" type="ORF">HYDPIDRAFT_188842</name>
</gene>
<name>A0A0C9W749_9AGAM</name>
<protein>
    <submittedName>
        <fullName evidence="2">Uncharacterized protein</fullName>
    </submittedName>
</protein>
<dbReference type="HOGENOM" id="CLU_976800_0_0_1"/>
<keyword evidence="3" id="KW-1185">Reference proteome</keyword>
<feature type="compositionally biased region" description="Low complexity" evidence="1">
    <location>
        <begin position="30"/>
        <end position="40"/>
    </location>
</feature>